<sequence length="76" mass="8382">IGRGSHYEFLIQNDTTISDILCQFKCTADDVTPAIFIQGVGLGSTVYNGHYLGLRDVIRVNDGDEIDIGATLHHKY</sequence>
<evidence type="ECO:0000313" key="1">
    <source>
        <dbReference type="EMBL" id="KAH9327095.1"/>
    </source>
</evidence>
<proteinExistence type="predicted"/>
<protein>
    <recommendedName>
        <fullName evidence="3">FHA domain-containing protein</fullName>
    </recommendedName>
</protein>
<dbReference type="AlphaFoldDB" id="A0AA38LLP9"/>
<feature type="non-terminal residue" evidence="1">
    <location>
        <position position="1"/>
    </location>
</feature>
<reference evidence="1 2" key="1">
    <citation type="journal article" date="2021" name="Nat. Plants">
        <title>The Taxus genome provides insights into paclitaxel biosynthesis.</title>
        <authorList>
            <person name="Xiong X."/>
            <person name="Gou J."/>
            <person name="Liao Q."/>
            <person name="Li Y."/>
            <person name="Zhou Q."/>
            <person name="Bi G."/>
            <person name="Li C."/>
            <person name="Du R."/>
            <person name="Wang X."/>
            <person name="Sun T."/>
            <person name="Guo L."/>
            <person name="Liang H."/>
            <person name="Lu P."/>
            <person name="Wu Y."/>
            <person name="Zhang Z."/>
            <person name="Ro D.K."/>
            <person name="Shang Y."/>
            <person name="Huang S."/>
            <person name="Yan J."/>
        </authorList>
    </citation>
    <scope>NUCLEOTIDE SEQUENCE [LARGE SCALE GENOMIC DNA]</scope>
    <source>
        <strain evidence="1">Ta-2019</strain>
    </source>
</reference>
<evidence type="ECO:0000313" key="2">
    <source>
        <dbReference type="Proteomes" id="UP000824469"/>
    </source>
</evidence>
<evidence type="ECO:0008006" key="3">
    <source>
        <dbReference type="Google" id="ProtNLM"/>
    </source>
</evidence>
<dbReference type="Gene3D" id="2.60.200.20">
    <property type="match status" value="1"/>
</dbReference>
<feature type="non-terminal residue" evidence="1">
    <location>
        <position position="76"/>
    </location>
</feature>
<dbReference type="Proteomes" id="UP000824469">
    <property type="component" value="Unassembled WGS sequence"/>
</dbReference>
<gene>
    <name evidence="1" type="ORF">KI387_007273</name>
</gene>
<comment type="caution">
    <text evidence="1">The sequence shown here is derived from an EMBL/GenBank/DDBJ whole genome shotgun (WGS) entry which is preliminary data.</text>
</comment>
<dbReference type="InterPro" id="IPR008984">
    <property type="entry name" value="SMAD_FHA_dom_sf"/>
</dbReference>
<accession>A0AA38LLP9</accession>
<organism evidence="1 2">
    <name type="scientific">Taxus chinensis</name>
    <name type="common">Chinese yew</name>
    <name type="synonym">Taxus wallichiana var. chinensis</name>
    <dbReference type="NCBI Taxonomy" id="29808"/>
    <lineage>
        <taxon>Eukaryota</taxon>
        <taxon>Viridiplantae</taxon>
        <taxon>Streptophyta</taxon>
        <taxon>Embryophyta</taxon>
        <taxon>Tracheophyta</taxon>
        <taxon>Spermatophyta</taxon>
        <taxon>Pinopsida</taxon>
        <taxon>Pinidae</taxon>
        <taxon>Conifers II</taxon>
        <taxon>Cupressales</taxon>
        <taxon>Taxaceae</taxon>
        <taxon>Taxus</taxon>
    </lineage>
</organism>
<keyword evidence="2" id="KW-1185">Reference proteome</keyword>
<name>A0AA38LLP9_TAXCH</name>
<dbReference type="SUPFAM" id="SSF49879">
    <property type="entry name" value="SMAD/FHA domain"/>
    <property type="match status" value="1"/>
</dbReference>
<dbReference type="EMBL" id="JAHRHJ020000002">
    <property type="protein sequence ID" value="KAH9327095.1"/>
    <property type="molecule type" value="Genomic_DNA"/>
</dbReference>